<dbReference type="InterPro" id="IPR002994">
    <property type="entry name" value="Surf1/Shy1"/>
</dbReference>
<keyword evidence="3" id="KW-1185">Reference proteome</keyword>
<keyword evidence="1" id="KW-0472">Membrane</keyword>
<evidence type="ECO:0000313" key="3">
    <source>
        <dbReference type="Proteomes" id="UP001497045"/>
    </source>
</evidence>
<keyword evidence="1" id="KW-1133">Transmembrane helix</keyword>
<dbReference type="Pfam" id="PF02104">
    <property type="entry name" value="SURF1"/>
    <property type="match status" value="1"/>
</dbReference>
<dbReference type="Proteomes" id="UP001497045">
    <property type="component" value="Unassembled WGS sequence"/>
</dbReference>
<keyword evidence="1" id="KW-0812">Transmembrane</keyword>
<keyword evidence="1" id="KW-1003">Cell membrane</keyword>
<comment type="similarity">
    <text evidence="1">Belongs to the SURF1 family.</text>
</comment>
<evidence type="ECO:0000313" key="2">
    <source>
        <dbReference type="EMBL" id="MEL1250846.1"/>
    </source>
</evidence>
<dbReference type="EMBL" id="JBBYHV010000001">
    <property type="protein sequence ID" value="MEL1250846.1"/>
    <property type="molecule type" value="Genomic_DNA"/>
</dbReference>
<reference evidence="2 3" key="1">
    <citation type="submission" date="2024-04" db="EMBL/GenBank/DDBJ databases">
        <title>Aurantiacibacter sp. DGU6 16S ribosomal RNA gene Genome sequencing and assembly.</title>
        <authorList>
            <person name="Park S."/>
        </authorList>
    </citation>
    <scope>NUCLEOTIDE SEQUENCE [LARGE SCALE GENOMIC DNA]</scope>
    <source>
        <strain evidence="2 3">DGU6</strain>
    </source>
</reference>
<proteinExistence type="inferred from homology"/>
<feature type="transmembrane region" description="Helical" evidence="1">
    <location>
        <begin position="12"/>
        <end position="32"/>
    </location>
</feature>
<accession>A0ABU9IEI9</accession>
<gene>
    <name evidence="2" type="ORF">AAEO60_09200</name>
</gene>
<name>A0ABU9IEI9_9SPHN</name>
<dbReference type="CDD" id="cd06662">
    <property type="entry name" value="SURF1"/>
    <property type="match status" value="1"/>
</dbReference>
<comment type="caution">
    <text evidence="2">The sequence shown here is derived from an EMBL/GenBank/DDBJ whole genome shotgun (WGS) entry which is preliminary data.</text>
</comment>
<protein>
    <recommendedName>
        <fullName evidence="1">SURF1-like protein</fullName>
    </recommendedName>
</protein>
<organism evidence="2 3">
    <name type="scientific">Aurantiacibacter gilvus</name>
    <dbReference type="NCBI Taxonomy" id="3139141"/>
    <lineage>
        <taxon>Bacteria</taxon>
        <taxon>Pseudomonadati</taxon>
        <taxon>Pseudomonadota</taxon>
        <taxon>Alphaproteobacteria</taxon>
        <taxon>Sphingomonadales</taxon>
        <taxon>Erythrobacteraceae</taxon>
        <taxon>Aurantiacibacter</taxon>
    </lineage>
</organism>
<feature type="transmembrane region" description="Helical" evidence="1">
    <location>
        <begin position="168"/>
        <end position="189"/>
    </location>
</feature>
<sequence length="200" mass="21434">MSGKPMRKVPIVATVVVIAAVITMIGLGFWQLGRLDEKEALIASYEAAADLPVTDLANVREADGLAFRTVRMACPEPSGPTAVAGRNRDGQTGYVHRFACQAAPGTGAVIYGEIGWSRGPDGPAWEGGDLEGVLVPLGDDFKLVSETAHAGLEASARPDPNDLPNNHLAYAFQWFFFALTALVIYGLALRRRWRDRAAQG</sequence>
<evidence type="ECO:0000256" key="1">
    <source>
        <dbReference type="RuleBase" id="RU363076"/>
    </source>
</evidence>
<dbReference type="RefSeq" id="WP_341673354.1">
    <property type="nucleotide sequence ID" value="NZ_JBBYHV010000001.1"/>
</dbReference>
<comment type="subcellular location">
    <subcellularLocation>
        <location evidence="1">Cell membrane</location>
        <topology evidence="1">Multi-pass membrane protein</topology>
    </subcellularLocation>
</comment>